<keyword evidence="3" id="KW-1185">Reference proteome</keyword>
<dbReference type="SUPFAM" id="SSF56112">
    <property type="entry name" value="Protein kinase-like (PK-like)"/>
    <property type="match status" value="1"/>
</dbReference>
<dbReference type="InterPro" id="IPR011009">
    <property type="entry name" value="Kinase-like_dom_sf"/>
</dbReference>
<evidence type="ECO:0000313" key="2">
    <source>
        <dbReference type="EMBL" id="KZT18326.1"/>
    </source>
</evidence>
<dbReference type="PROSITE" id="PS50011">
    <property type="entry name" value="PROTEIN_KINASE_DOM"/>
    <property type="match status" value="1"/>
</dbReference>
<dbReference type="InterPro" id="IPR001245">
    <property type="entry name" value="Ser-Thr/Tyr_kinase_cat_dom"/>
</dbReference>
<dbReference type="EMBL" id="KV425689">
    <property type="protein sequence ID" value="KZT18326.1"/>
    <property type="molecule type" value="Genomic_DNA"/>
</dbReference>
<dbReference type="STRING" id="1314782.A0A165MH47"/>
<feature type="domain" description="Protein kinase" evidence="1">
    <location>
        <begin position="1"/>
        <end position="160"/>
    </location>
</feature>
<sequence length="160" mass="17688">QEALLWHSLDHPNVLPFIGIDSEMLSRNRVCLVSPWMDNGNLRAYVTKNSLSNSDCDGLLLDVAAGLEYLHENGIVHGHLRGANILISDDWHACICDFGLANFADPLIDSNSSIVVDRVGSVPWMAPELLRSSHDDVYSYPTFASDVYAFGCVCHQEKSI</sequence>
<dbReference type="PANTHER" id="PTHR44329:SF214">
    <property type="entry name" value="PROTEIN KINASE DOMAIN-CONTAINING PROTEIN"/>
    <property type="match status" value="1"/>
</dbReference>
<name>A0A165MH47_9AGAM</name>
<dbReference type="InterPro" id="IPR051681">
    <property type="entry name" value="Ser/Thr_Kinases-Pseudokinases"/>
</dbReference>
<dbReference type="PANTHER" id="PTHR44329">
    <property type="entry name" value="SERINE/THREONINE-PROTEIN KINASE TNNI3K-RELATED"/>
    <property type="match status" value="1"/>
</dbReference>
<dbReference type="OrthoDB" id="346907at2759"/>
<keyword evidence="2" id="KW-0418">Kinase</keyword>
<reference evidence="2 3" key="1">
    <citation type="journal article" date="2016" name="Mol. Biol. Evol.">
        <title>Comparative Genomics of Early-Diverging Mushroom-Forming Fungi Provides Insights into the Origins of Lignocellulose Decay Capabilities.</title>
        <authorList>
            <person name="Nagy L.G."/>
            <person name="Riley R."/>
            <person name="Tritt A."/>
            <person name="Adam C."/>
            <person name="Daum C."/>
            <person name="Floudas D."/>
            <person name="Sun H."/>
            <person name="Yadav J.S."/>
            <person name="Pangilinan J."/>
            <person name="Larsson K.H."/>
            <person name="Matsuura K."/>
            <person name="Barry K."/>
            <person name="Labutti K."/>
            <person name="Kuo R."/>
            <person name="Ohm R.A."/>
            <person name="Bhattacharya S.S."/>
            <person name="Shirouzu T."/>
            <person name="Yoshinaga Y."/>
            <person name="Martin F.M."/>
            <person name="Grigoriev I.V."/>
            <person name="Hibbett D.S."/>
        </authorList>
    </citation>
    <scope>NUCLEOTIDE SEQUENCE [LARGE SCALE GENOMIC DNA]</scope>
    <source>
        <strain evidence="2 3">HHB14362 ss-1</strain>
    </source>
</reference>
<dbReference type="Pfam" id="PF07714">
    <property type="entry name" value="PK_Tyr_Ser-Thr"/>
    <property type="match status" value="1"/>
</dbReference>
<evidence type="ECO:0000259" key="1">
    <source>
        <dbReference type="PROSITE" id="PS50011"/>
    </source>
</evidence>
<protein>
    <submittedName>
        <fullName evidence="2">Kinase-like protein</fullName>
    </submittedName>
</protein>
<dbReference type="InterPro" id="IPR000719">
    <property type="entry name" value="Prot_kinase_dom"/>
</dbReference>
<dbReference type="InParanoid" id="A0A165MH47"/>
<accession>A0A165MH47</accession>
<keyword evidence="2" id="KW-0808">Transferase</keyword>
<organism evidence="2 3">
    <name type="scientific">Neolentinus lepideus HHB14362 ss-1</name>
    <dbReference type="NCBI Taxonomy" id="1314782"/>
    <lineage>
        <taxon>Eukaryota</taxon>
        <taxon>Fungi</taxon>
        <taxon>Dikarya</taxon>
        <taxon>Basidiomycota</taxon>
        <taxon>Agaricomycotina</taxon>
        <taxon>Agaricomycetes</taxon>
        <taxon>Gloeophyllales</taxon>
        <taxon>Gloeophyllaceae</taxon>
        <taxon>Neolentinus</taxon>
    </lineage>
</organism>
<dbReference type="AlphaFoldDB" id="A0A165MH47"/>
<evidence type="ECO:0000313" key="3">
    <source>
        <dbReference type="Proteomes" id="UP000076761"/>
    </source>
</evidence>
<dbReference type="GO" id="GO:0004674">
    <property type="term" value="F:protein serine/threonine kinase activity"/>
    <property type="evidence" value="ECO:0007669"/>
    <property type="project" value="TreeGrafter"/>
</dbReference>
<proteinExistence type="predicted"/>
<gene>
    <name evidence="2" type="ORF">NEOLEDRAFT_1080538</name>
</gene>
<dbReference type="GO" id="GO:0005524">
    <property type="term" value="F:ATP binding"/>
    <property type="evidence" value="ECO:0007669"/>
    <property type="project" value="InterPro"/>
</dbReference>
<dbReference type="Gene3D" id="1.10.510.10">
    <property type="entry name" value="Transferase(Phosphotransferase) domain 1"/>
    <property type="match status" value="1"/>
</dbReference>
<dbReference type="Proteomes" id="UP000076761">
    <property type="component" value="Unassembled WGS sequence"/>
</dbReference>
<feature type="non-terminal residue" evidence="2">
    <location>
        <position position="1"/>
    </location>
</feature>